<feature type="compositionally biased region" description="Polar residues" evidence="1">
    <location>
        <begin position="616"/>
        <end position="627"/>
    </location>
</feature>
<accession>A0A9P7ZNS8</accession>
<dbReference type="OrthoDB" id="5369729at2759"/>
<feature type="compositionally biased region" description="Polar residues" evidence="1">
    <location>
        <begin position="862"/>
        <end position="893"/>
    </location>
</feature>
<feature type="region of interest" description="Disordered" evidence="1">
    <location>
        <begin position="1"/>
        <end position="360"/>
    </location>
</feature>
<evidence type="ECO:0000313" key="2">
    <source>
        <dbReference type="EMBL" id="KAG9254960.1"/>
    </source>
</evidence>
<sequence length="899" mass="97718">KRAVTYPRPAHDSIDQVVAPANTDFTSPNTRRAHTTRASLDTLTTDGQHQAARAQRGYGVEESASVSAAVSPDALSPRDPRDSGGQRELLLLKTLSNTSPTDERRVSTNRPPVSYKPPANVPNPQNNGNGAPVRVPPIRGFRSSGSRKSLTLDMNHRARSFDASDNSDDPDHDRTLRALEGRQTQDMFQRAPPASARHEGYDGQDGGDVFLRIAREEGDRRNGESQDETRSSVSRVYRTHRRPLSTNVASYNPRSPPSIARRMSDDQDGGRVTRYIDDRASEITRSLTQRLYSRDHKAASAHPSEDVYRSSRPGGVGLRASPLTPRSQAQQDMGSENPYHARRRSSVTEQNSTSPGRTPVFKSAAANHYQKSYNSSPLVRSFDQAAQQHQPTEAAGGVEGTESTASLTAPSTVWDELDDLKSRLHRLELTGKLPSTSAAAVSRLSEDRPPTATTTVTTMSSSPKRQGTGANQQSQNLESLSNASTQKEAYPILHSALSKSKPFLSPDIFKTLEAAANDAMALATMMGQPGQPGPVSSSGSTIGVGTNLTDRQLRRKADSVCRSLTELCVALGEDASQAPAPIQYHPSSSSTQREEPSTPTVAKSFSSIHARRPSIVSEQTLPKSENVSPGRALSKFEERRHTILASSALPSPRVVGSTPTTPQEPAHQRRSSLLISRTRRAATEEPEESAPVAGRRSSMLLRSRRGDTEEPEEGRQTSMLHVRNRRGTVDESERASRLGAPSRAYTEVNATRGSNREYTEVATTSRGPTREFAPQTHAPTRDNVSQPQQQQQSALPRRRFGSTSTTPTSRLAAPGSISALPTALPSRKYLERSPQVQAPEGETTEAPQRGGDERARQRYYSLGQNVSLNRSGSLSARRQNRDSTITNVSSTATAGGYRS</sequence>
<keyword evidence="3" id="KW-1185">Reference proteome</keyword>
<proteinExistence type="predicted"/>
<evidence type="ECO:0008006" key="4">
    <source>
        <dbReference type="Google" id="ProtNLM"/>
    </source>
</evidence>
<feature type="non-terminal residue" evidence="2">
    <location>
        <position position="1"/>
    </location>
</feature>
<feature type="compositionally biased region" description="Basic and acidic residues" evidence="1">
    <location>
        <begin position="292"/>
        <end position="309"/>
    </location>
</feature>
<feature type="compositionally biased region" description="Polar residues" evidence="1">
    <location>
        <begin position="244"/>
        <end position="253"/>
    </location>
</feature>
<feature type="compositionally biased region" description="Low complexity" evidence="1">
    <location>
        <begin position="450"/>
        <end position="463"/>
    </location>
</feature>
<organism evidence="2 3">
    <name type="scientific">Emericellopsis atlantica</name>
    <dbReference type="NCBI Taxonomy" id="2614577"/>
    <lineage>
        <taxon>Eukaryota</taxon>
        <taxon>Fungi</taxon>
        <taxon>Dikarya</taxon>
        <taxon>Ascomycota</taxon>
        <taxon>Pezizomycotina</taxon>
        <taxon>Sordariomycetes</taxon>
        <taxon>Hypocreomycetidae</taxon>
        <taxon>Hypocreales</taxon>
        <taxon>Bionectriaceae</taxon>
        <taxon>Emericellopsis</taxon>
    </lineage>
</organism>
<feature type="compositionally biased region" description="Basic and acidic residues" evidence="1">
    <location>
        <begin position="169"/>
        <end position="180"/>
    </location>
</feature>
<feature type="compositionally biased region" description="Basic and acidic residues" evidence="1">
    <location>
        <begin position="213"/>
        <end position="230"/>
    </location>
</feature>
<name>A0A9P7ZNS8_9HYPO</name>
<dbReference type="RefSeq" id="XP_046118884.1">
    <property type="nucleotide sequence ID" value="XM_046261161.1"/>
</dbReference>
<reference evidence="2" key="1">
    <citation type="journal article" date="2021" name="IMA Fungus">
        <title>Genomic characterization of three marine fungi, including Emericellopsis atlantica sp. nov. with signatures of a generalist lifestyle and marine biomass degradation.</title>
        <authorList>
            <person name="Hagestad O.C."/>
            <person name="Hou L."/>
            <person name="Andersen J.H."/>
            <person name="Hansen E.H."/>
            <person name="Altermark B."/>
            <person name="Li C."/>
            <person name="Kuhnert E."/>
            <person name="Cox R.J."/>
            <person name="Crous P.W."/>
            <person name="Spatafora J.W."/>
            <person name="Lail K."/>
            <person name="Amirebrahimi M."/>
            <person name="Lipzen A."/>
            <person name="Pangilinan J."/>
            <person name="Andreopoulos W."/>
            <person name="Hayes R.D."/>
            <person name="Ng V."/>
            <person name="Grigoriev I.V."/>
            <person name="Jackson S.A."/>
            <person name="Sutton T.D.S."/>
            <person name="Dobson A.D.W."/>
            <person name="Rama T."/>
        </authorList>
    </citation>
    <scope>NUCLEOTIDE SEQUENCE</scope>
    <source>
        <strain evidence="2">TS7</strain>
    </source>
</reference>
<feature type="compositionally biased region" description="Basic and acidic residues" evidence="1">
    <location>
        <begin position="727"/>
        <end position="736"/>
    </location>
</feature>
<feature type="compositionally biased region" description="Polar residues" evidence="1">
    <location>
        <begin position="324"/>
        <end position="334"/>
    </location>
</feature>
<feature type="compositionally biased region" description="Polar residues" evidence="1">
    <location>
        <begin position="464"/>
        <end position="483"/>
    </location>
</feature>
<dbReference type="EMBL" id="MU251252">
    <property type="protein sequence ID" value="KAG9254960.1"/>
    <property type="molecule type" value="Genomic_DNA"/>
</dbReference>
<dbReference type="AlphaFoldDB" id="A0A9P7ZNS8"/>
<comment type="caution">
    <text evidence="2">The sequence shown here is derived from an EMBL/GenBank/DDBJ whole genome shotgun (WGS) entry which is preliminary data.</text>
</comment>
<dbReference type="Proteomes" id="UP000887229">
    <property type="component" value="Unassembled WGS sequence"/>
</dbReference>
<feature type="compositionally biased region" description="Polar residues" evidence="1">
    <location>
        <begin position="401"/>
        <end position="410"/>
    </location>
</feature>
<feature type="compositionally biased region" description="Polar residues" evidence="1">
    <location>
        <begin position="585"/>
        <end position="607"/>
    </location>
</feature>
<feature type="compositionally biased region" description="Polar residues" evidence="1">
    <location>
        <begin position="23"/>
        <end position="48"/>
    </location>
</feature>
<feature type="compositionally biased region" description="Basic and acidic residues" evidence="1">
    <location>
        <begin position="262"/>
        <end position="282"/>
    </location>
</feature>
<dbReference type="GeneID" id="70292064"/>
<feature type="compositionally biased region" description="Basic and acidic residues" evidence="1">
    <location>
        <begin position="76"/>
        <end position="85"/>
    </location>
</feature>
<feature type="compositionally biased region" description="Low complexity" evidence="1">
    <location>
        <begin position="60"/>
        <end position="71"/>
    </location>
</feature>
<feature type="compositionally biased region" description="Polar residues" evidence="1">
    <location>
        <begin position="347"/>
        <end position="356"/>
    </location>
</feature>
<evidence type="ECO:0000256" key="1">
    <source>
        <dbReference type="SAM" id="MobiDB-lite"/>
    </source>
</evidence>
<gene>
    <name evidence="2" type="ORF">F5Z01DRAFT_620879</name>
</gene>
<evidence type="ECO:0000313" key="3">
    <source>
        <dbReference type="Proteomes" id="UP000887229"/>
    </source>
</evidence>
<protein>
    <recommendedName>
        <fullName evidence="4">LPXTG-motif cell wall anchor domain protein</fullName>
    </recommendedName>
</protein>
<feature type="region of interest" description="Disordered" evidence="1">
    <location>
        <begin position="383"/>
        <end position="410"/>
    </location>
</feature>
<feature type="region of interest" description="Disordered" evidence="1">
    <location>
        <begin position="579"/>
        <end position="899"/>
    </location>
</feature>
<feature type="region of interest" description="Disordered" evidence="1">
    <location>
        <begin position="436"/>
        <end position="483"/>
    </location>
</feature>
<feature type="compositionally biased region" description="Low complexity" evidence="1">
    <location>
        <begin position="689"/>
        <end position="701"/>
    </location>
</feature>